<name>A0A6L2NYT9_TANCI</name>
<dbReference type="AlphaFoldDB" id="A0A6L2NYT9"/>
<accession>A0A6L2NYT9</accession>
<reference evidence="1" key="1">
    <citation type="journal article" date="2019" name="Sci. Rep.">
        <title>Draft genome of Tanacetum cinerariifolium, the natural source of mosquito coil.</title>
        <authorList>
            <person name="Yamashiro T."/>
            <person name="Shiraishi A."/>
            <person name="Satake H."/>
            <person name="Nakayama K."/>
        </authorList>
    </citation>
    <scope>NUCLEOTIDE SEQUENCE</scope>
</reference>
<comment type="caution">
    <text evidence="1">The sequence shown here is derived from an EMBL/GenBank/DDBJ whole genome shotgun (WGS) entry which is preliminary data.</text>
</comment>
<gene>
    <name evidence="1" type="ORF">Tci_063321</name>
</gene>
<feature type="non-terminal residue" evidence="1">
    <location>
        <position position="60"/>
    </location>
</feature>
<dbReference type="EMBL" id="BKCJ010010384">
    <property type="protein sequence ID" value="GEU91343.1"/>
    <property type="molecule type" value="Genomic_DNA"/>
</dbReference>
<protein>
    <submittedName>
        <fullName evidence="1">Uncharacterized protein</fullName>
    </submittedName>
</protein>
<evidence type="ECO:0000313" key="1">
    <source>
        <dbReference type="EMBL" id="GEU91343.1"/>
    </source>
</evidence>
<organism evidence="1">
    <name type="scientific">Tanacetum cinerariifolium</name>
    <name type="common">Dalmatian daisy</name>
    <name type="synonym">Chrysanthemum cinerariifolium</name>
    <dbReference type="NCBI Taxonomy" id="118510"/>
    <lineage>
        <taxon>Eukaryota</taxon>
        <taxon>Viridiplantae</taxon>
        <taxon>Streptophyta</taxon>
        <taxon>Embryophyta</taxon>
        <taxon>Tracheophyta</taxon>
        <taxon>Spermatophyta</taxon>
        <taxon>Magnoliopsida</taxon>
        <taxon>eudicotyledons</taxon>
        <taxon>Gunneridae</taxon>
        <taxon>Pentapetalae</taxon>
        <taxon>asterids</taxon>
        <taxon>campanulids</taxon>
        <taxon>Asterales</taxon>
        <taxon>Asteraceae</taxon>
        <taxon>Asteroideae</taxon>
        <taxon>Anthemideae</taxon>
        <taxon>Anthemidinae</taxon>
        <taxon>Tanacetum</taxon>
    </lineage>
</organism>
<sequence length="60" mass="6922">MVAQMIGEYLVQTRYDNGLGIARLTFKEAIAFEMKRIFLRSFMRTPSTGVDKRMLMSTSI</sequence>
<proteinExistence type="predicted"/>